<dbReference type="OrthoDB" id="9796554at2"/>
<dbReference type="Proteomes" id="UP000033633">
    <property type="component" value="Unassembled WGS sequence"/>
</dbReference>
<name>A0A0F5VF23_9GAMM</name>
<organism evidence="3 4">
    <name type="scientific">Photobacterium halotolerans</name>
    <dbReference type="NCBI Taxonomy" id="265726"/>
    <lineage>
        <taxon>Bacteria</taxon>
        <taxon>Pseudomonadati</taxon>
        <taxon>Pseudomonadota</taxon>
        <taxon>Gammaproteobacteria</taxon>
        <taxon>Vibrionales</taxon>
        <taxon>Vibrionaceae</taxon>
        <taxon>Photobacterium</taxon>
    </lineage>
</organism>
<dbReference type="PANTHER" id="PTHR42852">
    <property type="entry name" value="THIOL:DISULFIDE INTERCHANGE PROTEIN DSBE"/>
    <property type="match status" value="1"/>
</dbReference>
<dbReference type="InterPro" id="IPR013766">
    <property type="entry name" value="Thioredoxin_domain"/>
</dbReference>
<dbReference type="Gene3D" id="3.40.30.10">
    <property type="entry name" value="Glutaredoxin"/>
    <property type="match status" value="1"/>
</dbReference>
<dbReference type="Pfam" id="PF00578">
    <property type="entry name" value="AhpC-TSA"/>
    <property type="match status" value="1"/>
</dbReference>
<keyword evidence="4" id="KW-1185">Reference proteome</keyword>
<keyword evidence="1" id="KW-0472">Membrane</keyword>
<accession>A0A0F5VF23</accession>
<evidence type="ECO:0000313" key="4">
    <source>
        <dbReference type="Proteomes" id="UP000033633"/>
    </source>
</evidence>
<dbReference type="InterPro" id="IPR050553">
    <property type="entry name" value="Thioredoxin_ResA/DsbE_sf"/>
</dbReference>
<protein>
    <recommendedName>
        <fullName evidence="2">Thioredoxin domain-containing protein</fullName>
    </recommendedName>
</protein>
<evidence type="ECO:0000313" key="3">
    <source>
        <dbReference type="EMBL" id="KKD00724.1"/>
    </source>
</evidence>
<dbReference type="EMBL" id="JWYV01000003">
    <property type="protein sequence ID" value="KKD00724.1"/>
    <property type="molecule type" value="Genomic_DNA"/>
</dbReference>
<dbReference type="CDD" id="cd03011">
    <property type="entry name" value="TlpA_like_ScsD_MtbDsbE"/>
    <property type="match status" value="1"/>
</dbReference>
<dbReference type="InterPro" id="IPR000866">
    <property type="entry name" value="AhpC/TSA"/>
</dbReference>
<keyword evidence="1" id="KW-0812">Transmembrane</keyword>
<feature type="domain" description="Thioredoxin" evidence="2">
    <location>
        <begin position="38"/>
        <end position="172"/>
    </location>
</feature>
<evidence type="ECO:0000256" key="1">
    <source>
        <dbReference type="SAM" id="Phobius"/>
    </source>
</evidence>
<evidence type="ECO:0000259" key="2">
    <source>
        <dbReference type="PROSITE" id="PS51352"/>
    </source>
</evidence>
<dbReference type="PROSITE" id="PS51352">
    <property type="entry name" value="THIOREDOXIN_2"/>
    <property type="match status" value="1"/>
</dbReference>
<reference evidence="3 4" key="1">
    <citation type="submission" date="2014-12" db="EMBL/GenBank/DDBJ databases">
        <title>Mercury Reductase activity and rhizosphere competence traits in the genome of root associated Photobacterium halotolerans MELD1.</title>
        <authorList>
            <person name="Mathew D.C."/>
            <person name="Huang C.-C."/>
        </authorList>
    </citation>
    <scope>NUCLEOTIDE SEQUENCE [LARGE SCALE GENOMIC DNA]</scope>
    <source>
        <strain evidence="3 4">MELD1</strain>
    </source>
</reference>
<proteinExistence type="predicted"/>
<sequence>MSEQNEKRTGKWQKWLREILFFTVLLTVVSVGVDLWRSQSVPDDAPFTLKALDIQGEAVDIAALSKEQPVVVYFWATWCGVCRFVTPSVNWLSQYYPTVGISLSSGSEQKLQQYFANKGLDFQNVNDEKNVLGREWGVAFTPTVFIVRDGKVTFITSGITTPPGLLARLWLS</sequence>
<feature type="transmembrane region" description="Helical" evidence="1">
    <location>
        <begin position="15"/>
        <end position="36"/>
    </location>
</feature>
<comment type="caution">
    <text evidence="3">The sequence shown here is derived from an EMBL/GenBank/DDBJ whole genome shotgun (WGS) entry which is preliminary data.</text>
</comment>
<dbReference type="SUPFAM" id="SSF52833">
    <property type="entry name" value="Thioredoxin-like"/>
    <property type="match status" value="1"/>
</dbReference>
<dbReference type="AlphaFoldDB" id="A0A0F5VF23"/>
<gene>
    <name evidence="3" type="ORF">KY46_06395</name>
</gene>
<keyword evidence="1" id="KW-1133">Transmembrane helix</keyword>
<dbReference type="InterPro" id="IPR036249">
    <property type="entry name" value="Thioredoxin-like_sf"/>
</dbReference>
<dbReference type="STRING" id="265726.KY46_06395"/>
<dbReference type="PANTHER" id="PTHR42852:SF17">
    <property type="entry name" value="THIOREDOXIN-LIKE PROTEIN HI_1115"/>
    <property type="match status" value="1"/>
</dbReference>
<dbReference type="PATRIC" id="fig|265726.11.peg.3184"/>
<dbReference type="RefSeq" id="WP_046219793.1">
    <property type="nucleotide sequence ID" value="NZ_JWYV01000003.1"/>
</dbReference>
<dbReference type="GO" id="GO:0016491">
    <property type="term" value="F:oxidoreductase activity"/>
    <property type="evidence" value="ECO:0007669"/>
    <property type="project" value="InterPro"/>
</dbReference>
<dbReference type="GO" id="GO:0016209">
    <property type="term" value="F:antioxidant activity"/>
    <property type="evidence" value="ECO:0007669"/>
    <property type="project" value="InterPro"/>
</dbReference>